<dbReference type="Pfam" id="PF10104">
    <property type="entry name" value="Brr6_like_C_C"/>
    <property type="match status" value="1"/>
</dbReference>
<dbReference type="Proteomes" id="UP001140510">
    <property type="component" value="Unassembled WGS sequence"/>
</dbReference>
<keyword evidence="2" id="KW-1133">Transmembrane helix</keyword>
<feature type="compositionally biased region" description="Polar residues" evidence="1">
    <location>
        <begin position="241"/>
        <end position="254"/>
    </location>
</feature>
<organism evidence="4 5">
    <name type="scientific">Didymella pomorum</name>
    <dbReference type="NCBI Taxonomy" id="749634"/>
    <lineage>
        <taxon>Eukaryota</taxon>
        <taxon>Fungi</taxon>
        <taxon>Dikarya</taxon>
        <taxon>Ascomycota</taxon>
        <taxon>Pezizomycotina</taxon>
        <taxon>Dothideomycetes</taxon>
        <taxon>Pleosporomycetidae</taxon>
        <taxon>Pleosporales</taxon>
        <taxon>Pleosporineae</taxon>
        <taxon>Didymellaceae</taxon>
        <taxon>Didymella</taxon>
    </lineage>
</organism>
<dbReference type="InterPro" id="IPR040202">
    <property type="entry name" value="Brl1/Brr6"/>
</dbReference>
<dbReference type="GO" id="GO:0055088">
    <property type="term" value="P:lipid homeostasis"/>
    <property type="evidence" value="ECO:0007669"/>
    <property type="project" value="InterPro"/>
</dbReference>
<dbReference type="EMBL" id="JAPEVA010000051">
    <property type="protein sequence ID" value="KAJ4403457.1"/>
    <property type="molecule type" value="Genomic_DNA"/>
</dbReference>
<dbReference type="PANTHER" id="PTHR28136">
    <property type="entry name" value="NUCLEUS EXPORT PROTEIN BRR6"/>
    <property type="match status" value="1"/>
</dbReference>
<dbReference type="GO" id="GO:0031965">
    <property type="term" value="C:nuclear membrane"/>
    <property type="evidence" value="ECO:0007669"/>
    <property type="project" value="InterPro"/>
</dbReference>
<feature type="region of interest" description="Disordered" evidence="1">
    <location>
        <begin position="1"/>
        <end position="254"/>
    </location>
</feature>
<protein>
    <recommendedName>
        <fullName evidence="3">Brl1/Brr6 domain-containing protein</fullName>
    </recommendedName>
</protein>
<feature type="transmembrane region" description="Helical" evidence="2">
    <location>
        <begin position="392"/>
        <end position="413"/>
    </location>
</feature>
<sequence length="500" mass="56728">MFRKSHRESTTPMDFEYDNKYGPVDQQSPFLTSIANSPARRRELDPTAPSPFVGQGTPQLGKGPRFGQPGPQSQFDSPTKNAFATPSRVRDAASNFPQSGAKPLSYIPQHVNNAWTPRTPTADYDFSSGGETPNTPAQESDQATPDTHMAGKMKLLMDSPSPKKTSRRQSFMKTINPRNWGSPSPSKEELPKEIKTELSRKHYDKSLENRVVKRRRSTRERSDKGKKKRATVHDEDESDNEMAQTQKSAQGESAKVQQTYGASIAGFFHWIEAHPRLPTVLAYYLQFAVNAFFLVLFMWVVYIMLNAVFADINIESDKHHSEIMVEIAQCAKNYRENRCEPDTRVPAMEMACGNWETCMSRDPQKLARASVTVRACARIINSFFEEFSYKSMIFLTIIIFGGFNVSNWAFGLFRQQHAQPQPQYTDFAPPQTPHRINSNNYLENGSTAWQTLYQTPYEGRGVMQQQPPMLQHTQSTPALPSYAQQGAEELKTPSRRRGFR</sequence>
<evidence type="ECO:0000259" key="3">
    <source>
        <dbReference type="SMART" id="SM01042"/>
    </source>
</evidence>
<comment type="caution">
    <text evidence="4">The sequence shown here is derived from an EMBL/GenBank/DDBJ whole genome shotgun (WGS) entry which is preliminary data.</text>
</comment>
<dbReference type="OrthoDB" id="5961at2759"/>
<keyword evidence="5" id="KW-1185">Reference proteome</keyword>
<feature type="compositionally biased region" description="Basic and acidic residues" evidence="1">
    <location>
        <begin position="186"/>
        <end position="211"/>
    </location>
</feature>
<evidence type="ECO:0000313" key="4">
    <source>
        <dbReference type="EMBL" id="KAJ4403457.1"/>
    </source>
</evidence>
<proteinExistence type="predicted"/>
<keyword evidence="2" id="KW-0472">Membrane</keyword>
<dbReference type="InterPro" id="IPR018767">
    <property type="entry name" value="Brl1/Brr6_dom"/>
</dbReference>
<evidence type="ECO:0000256" key="2">
    <source>
        <dbReference type="SAM" id="Phobius"/>
    </source>
</evidence>
<feature type="domain" description="Brl1/Brr6" evidence="3">
    <location>
        <begin position="281"/>
        <end position="414"/>
    </location>
</feature>
<dbReference type="GO" id="GO:0006998">
    <property type="term" value="P:nuclear envelope organization"/>
    <property type="evidence" value="ECO:0007669"/>
    <property type="project" value="InterPro"/>
</dbReference>
<dbReference type="AlphaFoldDB" id="A0A9W8ZAS4"/>
<feature type="transmembrane region" description="Helical" evidence="2">
    <location>
        <begin position="281"/>
        <end position="305"/>
    </location>
</feature>
<evidence type="ECO:0000313" key="5">
    <source>
        <dbReference type="Proteomes" id="UP001140510"/>
    </source>
</evidence>
<feature type="compositionally biased region" description="Polar residues" evidence="1">
    <location>
        <begin position="168"/>
        <end position="185"/>
    </location>
</feature>
<feature type="compositionally biased region" description="Polar residues" evidence="1">
    <location>
        <begin position="110"/>
        <end position="119"/>
    </location>
</feature>
<dbReference type="PANTHER" id="PTHR28136:SF1">
    <property type="entry name" value="NUCLEUS EXPORT PROTEIN BRL1"/>
    <property type="match status" value="1"/>
</dbReference>
<feature type="compositionally biased region" description="Basic residues" evidence="1">
    <location>
        <begin position="212"/>
        <end position="230"/>
    </location>
</feature>
<feature type="compositionally biased region" description="Polar residues" evidence="1">
    <location>
        <begin position="129"/>
        <end position="145"/>
    </location>
</feature>
<accession>A0A9W8ZAS4</accession>
<feature type="compositionally biased region" description="Polar residues" evidence="1">
    <location>
        <begin position="25"/>
        <end position="36"/>
    </location>
</feature>
<gene>
    <name evidence="4" type="ORF">N0V91_006509</name>
</gene>
<dbReference type="SMART" id="SM01042">
    <property type="entry name" value="Brr6_like_C_C"/>
    <property type="match status" value="1"/>
</dbReference>
<reference evidence="4" key="1">
    <citation type="submission" date="2022-10" db="EMBL/GenBank/DDBJ databases">
        <title>Tapping the CABI collections for fungal endophytes: first genome assemblies for Collariella, Neodidymelliopsis, Ascochyta clinopodiicola, Didymella pomorum, Didymosphaeria variabile, Neocosmospora piperis and Neocucurbitaria cava.</title>
        <authorList>
            <person name="Hill R."/>
        </authorList>
    </citation>
    <scope>NUCLEOTIDE SEQUENCE</scope>
    <source>
        <strain evidence="4">IMI 355091</strain>
    </source>
</reference>
<feature type="compositionally biased region" description="Polar residues" evidence="1">
    <location>
        <begin position="70"/>
        <end position="84"/>
    </location>
</feature>
<keyword evidence="2" id="KW-0812">Transmembrane</keyword>
<evidence type="ECO:0000256" key="1">
    <source>
        <dbReference type="SAM" id="MobiDB-lite"/>
    </source>
</evidence>
<name>A0A9W8ZAS4_9PLEO</name>